<accession>A0A6J5JW65</accession>
<proteinExistence type="predicted"/>
<dbReference type="InterPro" id="IPR014966">
    <property type="entry name" value="FRG-dom"/>
</dbReference>
<feature type="domain" description="FRG" evidence="1">
    <location>
        <begin position="80"/>
        <end position="202"/>
    </location>
</feature>
<gene>
    <name evidence="2" type="ORF">BCO9919_07490</name>
</gene>
<reference evidence="2 3" key="1">
    <citation type="submission" date="2020-04" db="EMBL/GenBank/DDBJ databases">
        <authorList>
            <person name="Depoorter E."/>
        </authorList>
    </citation>
    <scope>NUCLEOTIDE SEQUENCE [LARGE SCALE GENOMIC DNA]</scope>
    <source>
        <strain evidence="2 3">BCC0132</strain>
    </source>
</reference>
<dbReference type="EMBL" id="CABWIK020000125">
    <property type="protein sequence ID" value="CAB3976134.1"/>
    <property type="molecule type" value="Genomic_DNA"/>
</dbReference>
<protein>
    <recommendedName>
        <fullName evidence="1">FRG domain-containing protein</fullName>
    </recommendedName>
</protein>
<dbReference type="SMART" id="SM00901">
    <property type="entry name" value="FRG"/>
    <property type="match status" value="1"/>
</dbReference>
<dbReference type="AlphaFoldDB" id="A0A6J5JW65"/>
<evidence type="ECO:0000313" key="2">
    <source>
        <dbReference type="EMBL" id="CAB3976134.1"/>
    </source>
</evidence>
<name>A0A6J5JW65_9BURK</name>
<evidence type="ECO:0000259" key="1">
    <source>
        <dbReference type="SMART" id="SM00901"/>
    </source>
</evidence>
<organism evidence="2 3">
    <name type="scientific">Burkholderia cenocepacia</name>
    <dbReference type="NCBI Taxonomy" id="95486"/>
    <lineage>
        <taxon>Bacteria</taxon>
        <taxon>Pseudomonadati</taxon>
        <taxon>Pseudomonadota</taxon>
        <taxon>Betaproteobacteria</taxon>
        <taxon>Burkholderiales</taxon>
        <taxon>Burkholderiaceae</taxon>
        <taxon>Burkholderia</taxon>
        <taxon>Burkholderia cepacia complex</taxon>
    </lineage>
</organism>
<evidence type="ECO:0000313" key="3">
    <source>
        <dbReference type="Proteomes" id="UP000494322"/>
    </source>
</evidence>
<dbReference type="Pfam" id="PF08867">
    <property type="entry name" value="FRG"/>
    <property type="match status" value="1"/>
</dbReference>
<sequence>MRFHGDLCVIDGNEVDRLILDLVGPRGRCVPTIHRGSLGMEIAPASALIEMSKRNEGHRSRRDASWYWYEEGDLGGAIPFSVSTLYRGQNAHHTPMLPSIGRGLQSHDIEKIHQGSIADQARIIFRVAQAWWFSRELTHHPISHHAAGQRLDLDPIALAQHYGIPTGYLDLSDDFNVSAFFATCHETKDGWKPVEAGVGVMYRVHLRKLQPPFDNYIPLGPQPLPRPSEQCAWVTALPFCHSFEGWPGVELLPFEHDRHVGQHFLEMFEGGERLFPPDPLADVAAEILACGEIPSDIVEAALESYEKYPYGMISEHLPALRKEIATLASLVDYRRLLTDQQIAPLLADPQWVEQRLGTVTAKAVAISRVRIPPSDAAREADSTN</sequence>
<dbReference type="Proteomes" id="UP000494322">
    <property type="component" value="Unassembled WGS sequence"/>
</dbReference>